<evidence type="ECO:0000313" key="2">
    <source>
        <dbReference type="EMBL" id="KAH7040574.1"/>
    </source>
</evidence>
<evidence type="ECO:0000313" key="3">
    <source>
        <dbReference type="Proteomes" id="UP000756346"/>
    </source>
</evidence>
<keyword evidence="3" id="KW-1185">Reference proteome</keyword>
<reference evidence="2" key="1">
    <citation type="journal article" date="2021" name="Nat. Commun.">
        <title>Genetic determinants of endophytism in the Arabidopsis root mycobiome.</title>
        <authorList>
            <person name="Mesny F."/>
            <person name="Miyauchi S."/>
            <person name="Thiergart T."/>
            <person name="Pickel B."/>
            <person name="Atanasova L."/>
            <person name="Karlsson M."/>
            <person name="Huettel B."/>
            <person name="Barry K.W."/>
            <person name="Haridas S."/>
            <person name="Chen C."/>
            <person name="Bauer D."/>
            <person name="Andreopoulos W."/>
            <person name="Pangilinan J."/>
            <person name="LaButti K."/>
            <person name="Riley R."/>
            <person name="Lipzen A."/>
            <person name="Clum A."/>
            <person name="Drula E."/>
            <person name="Henrissat B."/>
            <person name="Kohler A."/>
            <person name="Grigoriev I.V."/>
            <person name="Martin F.M."/>
            <person name="Hacquard S."/>
        </authorList>
    </citation>
    <scope>NUCLEOTIDE SEQUENCE</scope>
    <source>
        <strain evidence="2">MPI-CAGE-CH-0230</strain>
    </source>
</reference>
<gene>
    <name evidence="2" type="ORF">B0I36DRAFT_311020</name>
</gene>
<evidence type="ECO:0000256" key="1">
    <source>
        <dbReference type="SAM" id="MobiDB-lite"/>
    </source>
</evidence>
<sequence>MAIHFVRAQNRFLHPEQQKMPAHRGGQHPSPLLLSVTAQLISWVPECLLNMSQASCDRHHQPPSYQPDAPPRRTHSSPAIHREDNNILWGHHPCSYSPGQQGKGGGARLLWSSIVRTPVTCQFCGKLRPQDRVEPCSLSLFRDSLVLPCGFWFGVVVRQVCGFVFFS</sequence>
<feature type="region of interest" description="Disordered" evidence="1">
    <location>
        <begin position="9"/>
        <end position="28"/>
    </location>
</feature>
<comment type="caution">
    <text evidence="2">The sequence shown here is derived from an EMBL/GenBank/DDBJ whole genome shotgun (WGS) entry which is preliminary data.</text>
</comment>
<dbReference type="AlphaFoldDB" id="A0A9P9BZX9"/>
<feature type="region of interest" description="Disordered" evidence="1">
    <location>
        <begin position="58"/>
        <end position="78"/>
    </location>
</feature>
<dbReference type="RefSeq" id="XP_046018629.1">
    <property type="nucleotide sequence ID" value="XM_046152321.1"/>
</dbReference>
<accession>A0A9P9BZX9</accession>
<organism evidence="2 3">
    <name type="scientific">Microdochium trichocladiopsis</name>
    <dbReference type="NCBI Taxonomy" id="1682393"/>
    <lineage>
        <taxon>Eukaryota</taxon>
        <taxon>Fungi</taxon>
        <taxon>Dikarya</taxon>
        <taxon>Ascomycota</taxon>
        <taxon>Pezizomycotina</taxon>
        <taxon>Sordariomycetes</taxon>
        <taxon>Xylariomycetidae</taxon>
        <taxon>Xylariales</taxon>
        <taxon>Microdochiaceae</taxon>
        <taxon>Microdochium</taxon>
    </lineage>
</organism>
<name>A0A9P9BZX9_9PEZI</name>
<dbReference type="EMBL" id="JAGTJQ010000001">
    <property type="protein sequence ID" value="KAH7040574.1"/>
    <property type="molecule type" value="Genomic_DNA"/>
</dbReference>
<proteinExistence type="predicted"/>
<protein>
    <submittedName>
        <fullName evidence="2">Uncharacterized protein</fullName>
    </submittedName>
</protein>
<dbReference type="GeneID" id="70181867"/>
<dbReference type="Proteomes" id="UP000756346">
    <property type="component" value="Unassembled WGS sequence"/>
</dbReference>